<dbReference type="PANTHER" id="PTHR30195:SF16">
    <property type="entry name" value="TYPE I RESTRICTION ENZYME ENDONUCLEASE SUBUNIT"/>
    <property type="match status" value="1"/>
</dbReference>
<keyword evidence="7 10" id="KW-0378">Hydrolase</keyword>
<name>A0A4R2NEI3_9BURK</name>
<dbReference type="GO" id="GO:0009035">
    <property type="term" value="F:type I site-specific deoxyribonuclease activity"/>
    <property type="evidence" value="ECO:0007669"/>
    <property type="project" value="UniProtKB-EC"/>
</dbReference>
<evidence type="ECO:0000313" key="12">
    <source>
        <dbReference type="EMBL" id="TCP19681.1"/>
    </source>
</evidence>
<dbReference type="Gene3D" id="1.10.10.2110">
    <property type="match status" value="1"/>
</dbReference>
<dbReference type="InterPro" id="IPR014001">
    <property type="entry name" value="Helicase_ATP-bd"/>
</dbReference>
<comment type="catalytic activity">
    <reaction evidence="1 10">
        <text>Endonucleolytic cleavage of DNA to give random double-stranded fragments with terminal 5'-phosphates, ATP is simultaneously hydrolyzed.</text>
        <dbReference type="EC" id="3.1.21.3"/>
    </reaction>
</comment>
<keyword evidence="5 10" id="KW-0680">Restriction system</keyword>
<dbReference type="SMART" id="SM00487">
    <property type="entry name" value="DEXDc"/>
    <property type="match status" value="1"/>
</dbReference>
<dbReference type="GO" id="GO:0003677">
    <property type="term" value="F:DNA binding"/>
    <property type="evidence" value="ECO:0007669"/>
    <property type="project" value="UniProtKB-KW"/>
</dbReference>
<gene>
    <name evidence="12" type="ORF">EV674_104142</name>
</gene>
<dbReference type="InterPro" id="IPR007409">
    <property type="entry name" value="Restrct_endonuc_type1_HsdR_N"/>
</dbReference>
<evidence type="ECO:0000256" key="4">
    <source>
        <dbReference type="ARBA" id="ARBA00022741"/>
    </source>
</evidence>
<keyword evidence="13" id="KW-1185">Reference proteome</keyword>
<dbReference type="InterPro" id="IPR022625">
    <property type="entry name" value="TypeI_RM_Rsu_C"/>
</dbReference>
<dbReference type="Gene3D" id="3.40.50.300">
    <property type="entry name" value="P-loop containing nucleotide triphosphate hydrolases"/>
    <property type="match status" value="2"/>
</dbReference>
<evidence type="ECO:0000256" key="2">
    <source>
        <dbReference type="ARBA" id="ARBA00008598"/>
    </source>
</evidence>
<accession>A0A4R2NEI3</accession>
<evidence type="ECO:0000256" key="7">
    <source>
        <dbReference type="ARBA" id="ARBA00022801"/>
    </source>
</evidence>
<comment type="function">
    <text evidence="10">Subunit R is required for both nuclease and ATPase activities, but not for modification.</text>
</comment>
<dbReference type="SUPFAM" id="SSF52540">
    <property type="entry name" value="P-loop containing nucleoside triphosphate hydrolases"/>
    <property type="match status" value="1"/>
</dbReference>
<dbReference type="Pfam" id="PF22679">
    <property type="entry name" value="T1R_D3-like"/>
    <property type="match status" value="1"/>
</dbReference>
<dbReference type="InterPro" id="IPR004473">
    <property type="entry name" value="Restrct_endonuc_typeI_HsdR"/>
</dbReference>
<evidence type="ECO:0000256" key="3">
    <source>
        <dbReference type="ARBA" id="ARBA00022722"/>
    </source>
</evidence>
<dbReference type="Gene3D" id="1.20.58.2040">
    <property type="match status" value="1"/>
</dbReference>
<dbReference type="InterPro" id="IPR027417">
    <property type="entry name" value="P-loop_NTPase"/>
</dbReference>
<dbReference type="GO" id="GO:0009307">
    <property type="term" value="P:DNA restriction-modification system"/>
    <property type="evidence" value="ECO:0007669"/>
    <property type="project" value="UniProtKB-KW"/>
</dbReference>
<reference evidence="12 13" key="1">
    <citation type="submission" date="2019-03" db="EMBL/GenBank/DDBJ databases">
        <title>Genomic Encyclopedia of Type Strains, Phase IV (KMG-IV): sequencing the most valuable type-strain genomes for metagenomic binning, comparative biology and taxonomic classification.</title>
        <authorList>
            <person name="Goeker M."/>
        </authorList>
    </citation>
    <scope>NUCLEOTIDE SEQUENCE [LARGE SCALE GENOMIC DNA]</scope>
    <source>
        <strain evidence="12 13">DSM 1837</strain>
    </source>
</reference>
<comment type="caution">
    <text evidence="12">The sequence shown here is derived from an EMBL/GenBank/DDBJ whole genome shotgun (WGS) entry which is preliminary data.</text>
</comment>
<evidence type="ECO:0000259" key="11">
    <source>
        <dbReference type="PROSITE" id="PS51192"/>
    </source>
</evidence>
<dbReference type="GO" id="GO:0005524">
    <property type="term" value="F:ATP binding"/>
    <property type="evidence" value="ECO:0007669"/>
    <property type="project" value="UniProtKB-KW"/>
</dbReference>
<dbReference type="CDD" id="cd22332">
    <property type="entry name" value="HsdR_N"/>
    <property type="match status" value="1"/>
</dbReference>
<evidence type="ECO:0000256" key="9">
    <source>
        <dbReference type="ARBA" id="ARBA00023125"/>
    </source>
</evidence>
<evidence type="ECO:0000256" key="5">
    <source>
        <dbReference type="ARBA" id="ARBA00022747"/>
    </source>
</evidence>
<organism evidence="12 13">
    <name type="scientific">Simplicispira metamorpha</name>
    <dbReference type="NCBI Taxonomy" id="80881"/>
    <lineage>
        <taxon>Bacteria</taxon>
        <taxon>Pseudomonadati</taxon>
        <taxon>Pseudomonadota</taxon>
        <taxon>Betaproteobacteria</taxon>
        <taxon>Burkholderiales</taxon>
        <taxon>Comamonadaceae</taxon>
        <taxon>Simplicispira</taxon>
    </lineage>
</organism>
<dbReference type="InterPro" id="IPR055180">
    <property type="entry name" value="HsdR_RecA-like_helicase_dom_2"/>
</dbReference>
<keyword evidence="9 10" id="KW-0238">DNA-binding</keyword>
<keyword evidence="6" id="KW-0255">Endonuclease</keyword>
<dbReference type="Pfam" id="PF18766">
    <property type="entry name" value="SWI2_SNF2"/>
    <property type="match status" value="1"/>
</dbReference>
<keyword evidence="3" id="KW-0540">Nuclease</keyword>
<sequence>MPDYKTIAESNNFIVLDKYTPEWKSAEGYQSEDALERELIQDLVNQGYEFSPSLNTPEKLLANVRVQLQLLNHMQFADAEWDRFVKTWLDTSSEGIVDKTRKVHDDYVHDFVFDDGHIQNIYLFDKKHIARNKVQVIKQFEQKGSHANRYDVTILVNGLPMVQVELKKRGVAIREAFNQVHRYSKESFNSDNSLFKYLQLFVISNGTDSRYFANTTKRNKNSFDFTMNWAKSDNSLIKDLKDFTATFFQKHTLLNVLLHYAVFDVSDTLLVMRPYQIAATERILWKIKSSYEGKSCSTTESGGFIWHTTGSGKTLTSFKAARLATELEFIDKVFFVVDRKDLDYQTMKEYQRFSPDSVNGSDSTAGLKRNLEKDDNKIIVTTIQKLNNLIKGETDLPIYSKQVVFIFDECHRSQFGEAQKNLKKKFKKFYQFGFTGTPIFGDVIENGQLIRKGNALGAETTASVFGRELHSYVITDAIRDEKVLKFKVDYNDVRPKFKAIESEQDEKKLSAAENKQALLHPDRISEITQYILNHYRQKTHRLLPGAKGFNAMFAVSSVDAAKLYYECFKALQKDSDKPLRVATIFSFAANEEQDAIGDIQDESFEVSAMNTSAKEFLDAAIADYNALFKTNFSVDSNGFQNYYRDLAKQVKAKEIDLLIVVGMFLTGFDAPTLNTLFVDKNLRFHGLMQAYSRTNRIYDATKTFGNIVTFRDLEQATVDAITLFGDKNTKNVVLEKSYKEYMEGFTDVATGAARRGFVEVVKELEERFPDPAAIEKEADKKAFAKLFGEYLRIENVLQNYDEFASLKALQEVDLNDPAAVEAFQTKHHLGDEDLQALQAVTLPPERKVQDYRSTYNDVRDWLRGQKQGEDKAASTVDWSDVVFEVDLLKSQEINLDYILGLIFENHKKLKDKATLVEDVRRVIRASLGNRAKEGLVVDFIHQTNLDQIGDKASVIEAFFQFAQAELQREAQALIDEEKLNADAAKRYITSSLKRDFASDNGTELNAVLPKMSPLNPQYLTKKQTVFQKIAAFVEKFKGVGGLL</sequence>
<evidence type="ECO:0000313" key="13">
    <source>
        <dbReference type="Proteomes" id="UP000295182"/>
    </source>
</evidence>
<dbReference type="Pfam" id="PF12008">
    <property type="entry name" value="EcoR124_C"/>
    <property type="match status" value="1"/>
</dbReference>
<dbReference type="NCBIfam" id="TIGR00348">
    <property type="entry name" value="hsdR"/>
    <property type="match status" value="1"/>
</dbReference>
<evidence type="ECO:0000256" key="8">
    <source>
        <dbReference type="ARBA" id="ARBA00022840"/>
    </source>
</evidence>
<dbReference type="EMBL" id="SLXH01000004">
    <property type="protein sequence ID" value="TCP19681.1"/>
    <property type="molecule type" value="Genomic_DNA"/>
</dbReference>
<dbReference type="CDD" id="cd18030">
    <property type="entry name" value="DEXHc_RE_I_HsdR"/>
    <property type="match status" value="1"/>
</dbReference>
<dbReference type="InterPro" id="IPR051268">
    <property type="entry name" value="Type-I_R_enzyme_R_subunit"/>
</dbReference>
<evidence type="ECO:0000256" key="6">
    <source>
        <dbReference type="ARBA" id="ARBA00022759"/>
    </source>
</evidence>
<proteinExistence type="inferred from homology"/>
<comment type="similarity">
    <text evidence="2 10">Belongs to the HsdR family.</text>
</comment>
<dbReference type="PROSITE" id="PS51192">
    <property type="entry name" value="HELICASE_ATP_BIND_1"/>
    <property type="match status" value="1"/>
</dbReference>
<dbReference type="AlphaFoldDB" id="A0A4R2NEI3"/>
<dbReference type="EC" id="3.1.21.3" evidence="10"/>
<dbReference type="Proteomes" id="UP000295182">
    <property type="component" value="Unassembled WGS sequence"/>
</dbReference>
<dbReference type="Gene3D" id="3.90.1570.50">
    <property type="match status" value="2"/>
</dbReference>
<evidence type="ECO:0000256" key="1">
    <source>
        <dbReference type="ARBA" id="ARBA00000851"/>
    </source>
</evidence>
<dbReference type="CDD" id="cd18800">
    <property type="entry name" value="SF2_C_EcoR124I-like"/>
    <property type="match status" value="1"/>
</dbReference>
<protein>
    <recommendedName>
        <fullName evidence="10">Type I restriction enzyme endonuclease subunit</fullName>
        <shortName evidence="10">R protein</shortName>
        <ecNumber evidence="10">3.1.21.3</ecNumber>
    </recommendedName>
</protein>
<dbReference type="InterPro" id="IPR040980">
    <property type="entry name" value="SWI2_SNF2"/>
</dbReference>
<evidence type="ECO:0000256" key="10">
    <source>
        <dbReference type="RuleBase" id="RU364115"/>
    </source>
</evidence>
<dbReference type="Pfam" id="PF04313">
    <property type="entry name" value="HSDR_N"/>
    <property type="match status" value="1"/>
</dbReference>
<keyword evidence="4 10" id="KW-0547">Nucleotide-binding</keyword>
<comment type="subunit">
    <text evidence="10">The type I restriction/modification system is composed of three polypeptides R, M and S.</text>
</comment>
<dbReference type="RefSeq" id="WP_119012027.1">
    <property type="nucleotide sequence ID" value="NZ_QXNC01000002.1"/>
</dbReference>
<feature type="domain" description="Helicase ATP-binding" evidence="11">
    <location>
        <begin position="294"/>
        <end position="456"/>
    </location>
</feature>
<dbReference type="PANTHER" id="PTHR30195">
    <property type="entry name" value="TYPE I SITE-SPECIFIC DEOXYRIBONUCLEASE PROTEIN SUBUNIT M AND R"/>
    <property type="match status" value="1"/>
</dbReference>
<keyword evidence="8 10" id="KW-0067">ATP-binding</keyword>
<dbReference type="OrthoDB" id="9758243at2"/>